<evidence type="ECO:0000256" key="2">
    <source>
        <dbReference type="SAM" id="SignalP"/>
    </source>
</evidence>
<sequence>MKSVNRTMTRALLVITATTVLASCSRDMGELEQYIAEVKARPAQPIPPIPPVKTYKPYAYEGTNGRDPFQSSTSQGRESAAASSGDADGPKPDFDRPKEYLERYELDTLTMVGTFSRDNAYWGLVRDPDGVVHRVTVNDYMGKNHGRIVQITEAAIDLSEFIPNGDSGWLVREASIALEGN</sequence>
<feature type="signal peptide" evidence="2">
    <location>
        <begin position="1"/>
        <end position="22"/>
    </location>
</feature>
<dbReference type="Proteomes" id="UP000325372">
    <property type="component" value="Unassembled WGS sequence"/>
</dbReference>
<dbReference type="InterPro" id="IPR007446">
    <property type="entry name" value="PilP"/>
</dbReference>
<organism evidence="3 4">
    <name type="scientific">Marinihelvus fidelis</name>
    <dbReference type="NCBI Taxonomy" id="2613842"/>
    <lineage>
        <taxon>Bacteria</taxon>
        <taxon>Pseudomonadati</taxon>
        <taxon>Pseudomonadota</taxon>
        <taxon>Gammaproteobacteria</taxon>
        <taxon>Chromatiales</taxon>
        <taxon>Wenzhouxiangellaceae</taxon>
        <taxon>Marinihelvus</taxon>
    </lineage>
</organism>
<comment type="caution">
    <text evidence="3">The sequence shown here is derived from an EMBL/GenBank/DDBJ whole genome shotgun (WGS) entry which is preliminary data.</text>
</comment>
<protein>
    <submittedName>
        <fullName evidence="3">Pilus assembly protein PilP</fullName>
    </submittedName>
</protein>
<dbReference type="RefSeq" id="WP_150863917.1">
    <property type="nucleotide sequence ID" value="NZ_VYXP01000005.1"/>
</dbReference>
<dbReference type="AlphaFoldDB" id="A0A5N0TAV1"/>
<feature type="chain" id="PRO_5024302787" evidence="2">
    <location>
        <begin position="23"/>
        <end position="181"/>
    </location>
</feature>
<dbReference type="EMBL" id="VYXP01000005">
    <property type="protein sequence ID" value="KAA9131267.1"/>
    <property type="molecule type" value="Genomic_DNA"/>
</dbReference>
<keyword evidence="2" id="KW-0732">Signal</keyword>
<evidence type="ECO:0000256" key="1">
    <source>
        <dbReference type="SAM" id="MobiDB-lite"/>
    </source>
</evidence>
<keyword evidence="4" id="KW-1185">Reference proteome</keyword>
<dbReference type="PIRSF" id="PIRSF016481">
    <property type="entry name" value="Pilus_assembly_PilP"/>
    <property type="match status" value="1"/>
</dbReference>
<evidence type="ECO:0000313" key="3">
    <source>
        <dbReference type="EMBL" id="KAA9131267.1"/>
    </source>
</evidence>
<name>A0A5N0TAV1_9GAMM</name>
<proteinExistence type="predicted"/>
<accession>A0A5N0TAV1</accession>
<evidence type="ECO:0000313" key="4">
    <source>
        <dbReference type="Proteomes" id="UP000325372"/>
    </source>
</evidence>
<dbReference type="PROSITE" id="PS51257">
    <property type="entry name" value="PROKAR_LIPOPROTEIN"/>
    <property type="match status" value="1"/>
</dbReference>
<reference evidence="3 4" key="1">
    <citation type="submission" date="2019-09" db="EMBL/GenBank/DDBJ databases">
        <title>Wenzhouxiangella sp. Genome sequencing and assembly.</title>
        <authorList>
            <person name="Zhang R."/>
        </authorList>
    </citation>
    <scope>NUCLEOTIDE SEQUENCE [LARGE SCALE GENOMIC DNA]</scope>
    <source>
        <strain evidence="3 4">W260</strain>
    </source>
</reference>
<feature type="region of interest" description="Disordered" evidence="1">
    <location>
        <begin position="43"/>
        <end position="96"/>
    </location>
</feature>
<gene>
    <name evidence="3" type="ORF">F3N42_08030</name>
</gene>
<dbReference type="Pfam" id="PF04351">
    <property type="entry name" value="PilP"/>
    <property type="match status" value="1"/>
</dbReference>
<dbReference type="Gene3D" id="2.30.30.830">
    <property type="match status" value="1"/>
</dbReference>